<feature type="region of interest" description="Disordered" evidence="1">
    <location>
        <begin position="65"/>
        <end position="133"/>
    </location>
</feature>
<feature type="compositionally biased region" description="Polar residues" evidence="1">
    <location>
        <begin position="75"/>
        <end position="87"/>
    </location>
</feature>
<evidence type="ECO:0000313" key="3">
    <source>
        <dbReference type="Proteomes" id="UP000316083"/>
    </source>
</evidence>
<protein>
    <recommendedName>
        <fullName evidence="4">Hemolysin type calcium-binding protein</fullName>
    </recommendedName>
</protein>
<proteinExistence type="predicted"/>
<name>A0A560BNI1_AZOBR</name>
<dbReference type="InterPro" id="IPR011049">
    <property type="entry name" value="Serralysin-like_metalloprot_C"/>
</dbReference>
<dbReference type="Pfam" id="PF00353">
    <property type="entry name" value="HemolysinCabind"/>
    <property type="match status" value="2"/>
</dbReference>
<organism evidence="2 3">
    <name type="scientific">Azospirillum brasilense</name>
    <dbReference type="NCBI Taxonomy" id="192"/>
    <lineage>
        <taxon>Bacteria</taxon>
        <taxon>Pseudomonadati</taxon>
        <taxon>Pseudomonadota</taxon>
        <taxon>Alphaproteobacteria</taxon>
        <taxon>Rhodospirillales</taxon>
        <taxon>Azospirillaceae</taxon>
        <taxon>Azospirillum</taxon>
    </lineage>
</organism>
<dbReference type="PRINTS" id="PR00313">
    <property type="entry name" value="CABNDNGRPT"/>
</dbReference>
<dbReference type="InterPro" id="IPR018511">
    <property type="entry name" value="Hemolysin-typ_Ca-bd_CS"/>
</dbReference>
<dbReference type="Gene3D" id="2.150.10.10">
    <property type="entry name" value="Serralysin-like metalloprotease, C-terminal"/>
    <property type="match status" value="1"/>
</dbReference>
<dbReference type="GO" id="GO:0005509">
    <property type="term" value="F:calcium ion binding"/>
    <property type="evidence" value="ECO:0007669"/>
    <property type="project" value="InterPro"/>
</dbReference>
<evidence type="ECO:0000256" key="1">
    <source>
        <dbReference type="SAM" id="MobiDB-lite"/>
    </source>
</evidence>
<comment type="caution">
    <text evidence="2">The sequence shown here is derived from an EMBL/GenBank/DDBJ whole genome shotgun (WGS) entry which is preliminary data.</text>
</comment>
<evidence type="ECO:0008006" key="4">
    <source>
        <dbReference type="Google" id="ProtNLM"/>
    </source>
</evidence>
<accession>A0A560BNI1</accession>
<gene>
    <name evidence="2" type="ORF">FBZ82_101192</name>
</gene>
<evidence type="ECO:0000313" key="2">
    <source>
        <dbReference type="EMBL" id="TWA74177.1"/>
    </source>
</evidence>
<dbReference type="PROSITE" id="PS00330">
    <property type="entry name" value="HEMOLYSIN_CALCIUM"/>
    <property type="match status" value="1"/>
</dbReference>
<dbReference type="Proteomes" id="UP000316083">
    <property type="component" value="Unassembled WGS sequence"/>
</dbReference>
<sequence>MTSPSSYLIFRLYIPINIEIIFAYLCAQSLLVGRNGAKTPPEEELAKTVYVSGYYRKDGTYVKGYYRTAPDSTKDNNYSTVGNTNPYTGEAGTKPGGQNSISPSSSNNSGSSNSNAGSNASGSSSTGSTSGINRRLSITVNGDSLETDMSPYVGPVSGLQNMHIGTDENEAMAGTEFADFINSLGGNDAINGGGGNDVLDGGTGSNFLTGGTGIDTFFIDGRSEGVTWSTITDLEKGEWVTAWGWKQGTSKLTWEEMNGAENAKGATAHIDLDNNGTVDMSITFTGKTSGSLISVPGEVNGSSYLAFILS</sequence>
<dbReference type="AlphaFoldDB" id="A0A560BNI1"/>
<feature type="compositionally biased region" description="Low complexity" evidence="1">
    <location>
        <begin position="96"/>
        <end position="133"/>
    </location>
</feature>
<dbReference type="EMBL" id="VITF01000001">
    <property type="protein sequence ID" value="TWA74177.1"/>
    <property type="molecule type" value="Genomic_DNA"/>
</dbReference>
<dbReference type="InterPro" id="IPR001343">
    <property type="entry name" value="Hemolysn_Ca-bd"/>
</dbReference>
<reference evidence="2 3" key="1">
    <citation type="submission" date="2019-06" db="EMBL/GenBank/DDBJ databases">
        <title>Genomic Encyclopedia of Type Strains, Phase IV (KMG-V): Genome sequencing to study the core and pangenomes of soil and plant-associated prokaryotes.</title>
        <authorList>
            <person name="Whitman W."/>
        </authorList>
    </citation>
    <scope>NUCLEOTIDE SEQUENCE [LARGE SCALE GENOMIC DNA]</scope>
    <source>
        <strain evidence="2 3">BR 11796</strain>
    </source>
</reference>
<dbReference type="SUPFAM" id="SSF51120">
    <property type="entry name" value="beta-Roll"/>
    <property type="match status" value="1"/>
</dbReference>